<proteinExistence type="predicted"/>
<evidence type="ECO:0000313" key="2">
    <source>
        <dbReference type="Proteomes" id="UP001501417"/>
    </source>
</evidence>
<evidence type="ECO:0000313" key="1">
    <source>
        <dbReference type="EMBL" id="GAA4536227.1"/>
    </source>
</evidence>
<keyword evidence="2" id="KW-1185">Reference proteome</keyword>
<dbReference type="Proteomes" id="UP001501417">
    <property type="component" value="Unassembled WGS sequence"/>
</dbReference>
<name>A0ABP8RE17_9MYCO</name>
<accession>A0ABP8RE17</accession>
<organism evidence="1 2">
    <name type="scientific">Mycobacterium paraffinicum</name>
    <dbReference type="NCBI Taxonomy" id="53378"/>
    <lineage>
        <taxon>Bacteria</taxon>
        <taxon>Bacillati</taxon>
        <taxon>Actinomycetota</taxon>
        <taxon>Actinomycetes</taxon>
        <taxon>Mycobacteriales</taxon>
        <taxon>Mycobacteriaceae</taxon>
        <taxon>Mycobacterium</taxon>
    </lineage>
</organism>
<sequence>MRKNPPATSVPGRILLPTLLATECEVVIRAAPEVAMQRAATLPMLLRLADGSSLAGVRGAVRDRDQHAGS</sequence>
<reference evidence="2" key="1">
    <citation type="journal article" date="2019" name="Int. J. Syst. Evol. Microbiol.">
        <title>The Global Catalogue of Microorganisms (GCM) 10K type strain sequencing project: providing services to taxonomists for standard genome sequencing and annotation.</title>
        <authorList>
            <consortium name="The Broad Institute Genomics Platform"/>
            <consortium name="The Broad Institute Genome Sequencing Center for Infectious Disease"/>
            <person name="Wu L."/>
            <person name="Ma J."/>
        </authorList>
    </citation>
    <scope>NUCLEOTIDE SEQUENCE [LARGE SCALE GENOMIC DNA]</scope>
    <source>
        <strain evidence="2">JCM 17782</strain>
    </source>
</reference>
<dbReference type="EMBL" id="BAABGF010000013">
    <property type="protein sequence ID" value="GAA4536227.1"/>
    <property type="molecule type" value="Genomic_DNA"/>
</dbReference>
<protein>
    <submittedName>
        <fullName evidence="1">Uncharacterized protein</fullName>
    </submittedName>
</protein>
<comment type="caution">
    <text evidence="1">The sequence shown here is derived from an EMBL/GenBank/DDBJ whole genome shotgun (WGS) entry which is preliminary data.</text>
</comment>
<gene>
    <name evidence="1" type="ORF">GCM10023161_10970</name>
</gene>